<dbReference type="SUPFAM" id="SSF52402">
    <property type="entry name" value="Adenine nucleotide alpha hydrolases-like"/>
    <property type="match status" value="1"/>
</dbReference>
<dbReference type="PATRIC" id="fig|429727.3.peg.477"/>
<dbReference type="NCBIfam" id="TIGR03573">
    <property type="entry name" value="WbuX"/>
    <property type="match status" value="1"/>
</dbReference>
<proteinExistence type="predicted"/>
<evidence type="ECO:0000313" key="1">
    <source>
        <dbReference type="EMBL" id="KKB08899.1"/>
    </source>
</evidence>
<dbReference type="Proteomes" id="UP000033649">
    <property type="component" value="Unassembled WGS sequence"/>
</dbReference>
<dbReference type="AlphaFoldDB" id="A0A0F5FJ19"/>
<dbReference type="RefSeq" id="WP_046103588.1">
    <property type="nucleotide sequence ID" value="NZ_JZEY01000054.1"/>
</dbReference>
<dbReference type="EMBL" id="JZEY01000054">
    <property type="protein sequence ID" value="KKB08899.1"/>
    <property type="molecule type" value="Genomic_DNA"/>
</dbReference>
<name>A0A0F5FJ19_9HYPH</name>
<dbReference type="OrthoDB" id="9765475at2"/>
<evidence type="ECO:0000313" key="2">
    <source>
        <dbReference type="Proteomes" id="UP000033649"/>
    </source>
</evidence>
<reference evidence="1 2" key="1">
    <citation type="submission" date="2015-03" db="EMBL/GenBank/DDBJ databases">
        <authorList>
            <person name="Hassan Y."/>
            <person name="Lepp D."/>
            <person name="Li X.-Z."/>
            <person name="Zhou T."/>
        </authorList>
    </citation>
    <scope>NUCLEOTIDE SEQUENCE [LARGE SCALE GENOMIC DNA]</scope>
    <source>
        <strain evidence="1 2">IPL18</strain>
    </source>
</reference>
<comment type="caution">
    <text evidence="1">The sequence shown here is derived from an EMBL/GenBank/DDBJ whole genome shotgun (WGS) entry which is preliminary data.</text>
</comment>
<dbReference type="STRING" id="429727.VE26_02285"/>
<protein>
    <submittedName>
        <fullName evidence="1">LPS biosynthesis protein</fullName>
    </submittedName>
</protein>
<sequence length="389" mass="45159">MSNPANIAEAGLRVCSRCIYDERVNGIHFDEQGVCNFCHQVDTLKQQFGTGTAEGKAKLDKIIDDIKKAGRNKKYDCVIGVSGGTDSSYMVYLAKEWGLRPLAVHYDNTWNTAIATENIRKVLSALDIDLYTHVVDNKESDDIFRSFFMASVAEIEASTDLALAEVMYRAAWKHGVQYVLEGHSFVTEGITPVGRNYFDGGYIKSIYRQFGRRKLSSYPLMTFSRFMWWTTVARIRKIRPFWYLDYSKEDARAFLEQEFDWKYYGGHHLENRMSSFLHSVYLPQKFSTDMRNNTLSALARNGKMTREEAWAEYNTPPTVEPELVSYFQKRIEVSANEYASVMATPPRSWWEFKTYKQRFERLRPLFRILAGMNLVPTSFYLKYCFPAKK</sequence>
<keyword evidence="2" id="KW-1185">Reference proteome</keyword>
<dbReference type="Gene3D" id="3.40.50.620">
    <property type="entry name" value="HUPs"/>
    <property type="match status" value="1"/>
</dbReference>
<organism evidence="1 2">
    <name type="scientific">Devosia chinhatensis</name>
    <dbReference type="NCBI Taxonomy" id="429727"/>
    <lineage>
        <taxon>Bacteria</taxon>
        <taxon>Pseudomonadati</taxon>
        <taxon>Pseudomonadota</taxon>
        <taxon>Alphaproteobacteria</taxon>
        <taxon>Hyphomicrobiales</taxon>
        <taxon>Devosiaceae</taxon>
        <taxon>Devosia</taxon>
    </lineage>
</organism>
<accession>A0A0F5FJ19</accession>
<gene>
    <name evidence="1" type="ORF">VE26_02285</name>
</gene>
<dbReference type="InterPro" id="IPR014729">
    <property type="entry name" value="Rossmann-like_a/b/a_fold"/>
</dbReference>
<dbReference type="InterPro" id="IPR020022">
    <property type="entry name" value="N-acetyl_sugar_amidoTrfase"/>
</dbReference>